<dbReference type="Proteomes" id="UP001223390">
    <property type="component" value="Unassembled WGS sequence"/>
</dbReference>
<dbReference type="PANTHER" id="PTHR33627">
    <property type="entry name" value="TRANSPOSASE"/>
    <property type="match status" value="1"/>
</dbReference>
<evidence type="ECO:0000259" key="1">
    <source>
        <dbReference type="Pfam" id="PF13546"/>
    </source>
</evidence>
<keyword evidence="3" id="KW-1185">Reference proteome</keyword>
<name>A0ABT7GX87_9ACTN</name>
<gene>
    <name evidence="2" type="ORF">QEZ40_002960</name>
</gene>
<evidence type="ECO:0000313" key="2">
    <source>
        <dbReference type="EMBL" id="MDK9498013.1"/>
    </source>
</evidence>
<dbReference type="PANTHER" id="PTHR33627:SF1">
    <property type="entry name" value="TRANSPOSASE"/>
    <property type="match status" value="1"/>
</dbReference>
<sequence length="424" mass="46965">MNTQAAWLAPSYATPAQRAAEEWGERCDDLLEKVGLQFFSRSDLRNHAQEYVRSLLVGTTRAESILPVAAESGAFWLQQHLLGRSVWDADSLRDFTLRYVVEGLADSSGTGVLVLDETAFRKKGNASAGVARQYAEVFGGAVSCQVGVMASWSTRTGTALVDRELYLPPDWDTEPVRRRNAHVPDRARHVSRAELARRIVQRFRTRVPAAAAAGMWVVADTQLGCDRAFCAYLEDQGVPHMVGVPPDHPVLPHPGWRRVSRLVQRHAEEREWDRLAVGSDTMDAGPWEWWVRRIPSEPVQTAGQAAARPGGMARWLLACRRAGDAQPRRYFIARGPVDVSLYDLARAVAAWRHGRDALAGATERCGLGAYRVRSWHGWYRHMTLAQLAAAFLAVHAGGHSYGAAPWEPGPSVPWEPLSRVGEGR</sequence>
<evidence type="ECO:0000313" key="3">
    <source>
        <dbReference type="Proteomes" id="UP001223390"/>
    </source>
</evidence>
<dbReference type="EMBL" id="JASITI010000025">
    <property type="protein sequence ID" value="MDK9498013.1"/>
    <property type="molecule type" value="Genomic_DNA"/>
</dbReference>
<dbReference type="Pfam" id="PF13546">
    <property type="entry name" value="DDE_5"/>
    <property type="match status" value="1"/>
</dbReference>
<accession>A0ABT7GX87</accession>
<organism evidence="2 3">
    <name type="scientific">Streptomyces katrae</name>
    <dbReference type="NCBI Taxonomy" id="68223"/>
    <lineage>
        <taxon>Bacteria</taxon>
        <taxon>Bacillati</taxon>
        <taxon>Actinomycetota</taxon>
        <taxon>Actinomycetes</taxon>
        <taxon>Kitasatosporales</taxon>
        <taxon>Streptomycetaceae</taxon>
        <taxon>Streptomyces</taxon>
    </lineage>
</organism>
<feature type="domain" description="Transposase IS701-like DDE" evidence="1">
    <location>
        <begin position="38"/>
        <end position="253"/>
    </location>
</feature>
<comment type="caution">
    <text evidence="2">The sequence shown here is derived from an EMBL/GenBank/DDBJ whole genome shotgun (WGS) entry which is preliminary data.</text>
</comment>
<reference evidence="2 3" key="1">
    <citation type="submission" date="2023-05" db="EMBL/GenBank/DDBJ databases">
        <title>Sequencing and Assembly of Streptomyces sp. NP73.</title>
        <authorList>
            <person name="Konwar A.N."/>
            <person name="Saikia K."/>
            <person name="Thakur D."/>
        </authorList>
    </citation>
    <scope>NUCLEOTIDE SEQUENCE [LARGE SCALE GENOMIC DNA]</scope>
    <source>
        <strain evidence="2 3">NP73</strain>
    </source>
</reference>
<protein>
    <submittedName>
        <fullName evidence="2">IS701 family transposase</fullName>
    </submittedName>
</protein>
<dbReference type="NCBIfam" id="NF033540">
    <property type="entry name" value="transpos_IS701"/>
    <property type="match status" value="1"/>
</dbReference>
<proteinExistence type="predicted"/>
<dbReference type="InterPro" id="IPR038721">
    <property type="entry name" value="IS701-like_DDE_dom"/>
</dbReference>
<dbReference type="InterPro" id="IPR039365">
    <property type="entry name" value="IS701-like"/>
</dbReference>